<dbReference type="SUPFAM" id="SSF56574">
    <property type="entry name" value="Serpins"/>
    <property type="match status" value="1"/>
</dbReference>
<keyword evidence="3" id="KW-1185">Reference proteome</keyword>
<dbReference type="Gene3D" id="3.30.497.10">
    <property type="entry name" value="Antithrombin, subunit I, domain 2"/>
    <property type="match status" value="1"/>
</dbReference>
<protein>
    <submittedName>
        <fullName evidence="4">Serpin B3-like</fullName>
    </submittedName>
</protein>
<gene>
    <name evidence="4" type="primary">LOC107120127</name>
</gene>
<name>A0ABM1KX23_GEKJA</name>
<proteinExistence type="inferred from homology"/>
<dbReference type="Gene3D" id="2.30.39.10">
    <property type="entry name" value="Alpha-1-antitrypsin, domain 1"/>
    <property type="match status" value="1"/>
</dbReference>
<accession>A0ABM1KX23</accession>
<dbReference type="Proteomes" id="UP000694871">
    <property type="component" value="Unplaced"/>
</dbReference>
<dbReference type="InterPro" id="IPR023795">
    <property type="entry name" value="Serpin_CS"/>
</dbReference>
<dbReference type="InterPro" id="IPR023796">
    <property type="entry name" value="Serpin_dom"/>
</dbReference>
<dbReference type="InterPro" id="IPR000215">
    <property type="entry name" value="Serpin_fam"/>
</dbReference>
<comment type="similarity">
    <text evidence="1">Belongs to the serpin family.</text>
</comment>
<dbReference type="InterPro" id="IPR042178">
    <property type="entry name" value="Serpin_sf_1"/>
</dbReference>
<dbReference type="PANTHER" id="PTHR11461">
    <property type="entry name" value="SERINE PROTEASE INHIBITOR, SERPIN"/>
    <property type="match status" value="1"/>
</dbReference>
<evidence type="ECO:0000259" key="2">
    <source>
        <dbReference type="SMART" id="SM00093"/>
    </source>
</evidence>
<dbReference type="Pfam" id="PF00079">
    <property type="entry name" value="Serpin"/>
    <property type="match status" value="1"/>
</dbReference>
<evidence type="ECO:0000256" key="1">
    <source>
        <dbReference type="RuleBase" id="RU000411"/>
    </source>
</evidence>
<dbReference type="InterPro" id="IPR042185">
    <property type="entry name" value="Serpin_sf_2"/>
</dbReference>
<dbReference type="InterPro" id="IPR036186">
    <property type="entry name" value="Serpin_sf"/>
</dbReference>
<dbReference type="GeneID" id="107120127"/>
<evidence type="ECO:0000313" key="3">
    <source>
        <dbReference type="Proteomes" id="UP000694871"/>
    </source>
</evidence>
<organism evidence="3 4">
    <name type="scientific">Gekko japonicus</name>
    <name type="common">Schlegel's Japanese gecko</name>
    <dbReference type="NCBI Taxonomy" id="146911"/>
    <lineage>
        <taxon>Eukaryota</taxon>
        <taxon>Metazoa</taxon>
        <taxon>Chordata</taxon>
        <taxon>Craniata</taxon>
        <taxon>Vertebrata</taxon>
        <taxon>Euteleostomi</taxon>
        <taxon>Lepidosauria</taxon>
        <taxon>Squamata</taxon>
        <taxon>Bifurcata</taxon>
        <taxon>Gekkota</taxon>
        <taxon>Gekkonidae</taxon>
        <taxon>Gekkoninae</taxon>
        <taxon>Gekko</taxon>
    </lineage>
</organism>
<dbReference type="CDD" id="cd19956">
    <property type="entry name" value="serpinB"/>
    <property type="match status" value="1"/>
</dbReference>
<reference evidence="4" key="1">
    <citation type="submission" date="2025-08" db="UniProtKB">
        <authorList>
            <consortium name="RefSeq"/>
        </authorList>
    </citation>
    <scope>IDENTIFICATION</scope>
</reference>
<feature type="domain" description="Serpin" evidence="2">
    <location>
        <begin position="13"/>
        <end position="390"/>
    </location>
</feature>
<dbReference type="PANTHER" id="PTHR11461:SF199">
    <property type="entry name" value="SERPIN B11"/>
    <property type="match status" value="1"/>
</dbReference>
<dbReference type="RefSeq" id="XP_015278260.1">
    <property type="nucleotide sequence ID" value="XM_015422774.1"/>
</dbReference>
<dbReference type="SMART" id="SM00093">
    <property type="entry name" value="SERPIN"/>
    <property type="match status" value="1"/>
</dbReference>
<dbReference type="PROSITE" id="PS00284">
    <property type="entry name" value="SERPIN"/>
    <property type="match status" value="1"/>
</dbReference>
<sequence>MSTLTEANTKFCVDLFKVLAKETPKKNVFFSPVSVSAALAMVQFGARGDTAKQMERALCFDEVTGSGSSPPAAGAQCDRPGGLHSQFKELMAAINRHTKNYALSIANRLYGAEQYEFLQQYLRCIKELHGAELERVDFQRATEEVRKKINSWVESQTNGKIKNLFPPDSITASTVLVLVNAIYFKGKWQREFKKTDTKEAPFWISQSQSKNVQMMCQKDVFHWAEIQTPPIQVLELPYDQGDLSMIILLPHGKEGLDQLQEELTYTKFKEWSCQSNMKKEKLDVCLPKFKLEENYLLPAPLQALGMKDVFSREKADLTGMSERRDLFVSAVVHKAYVEVNEEGTEAAAATGATIETTSARPGFRADRPFLFCIRHNKTQSILFVGTVRDP</sequence>
<evidence type="ECO:0000313" key="4">
    <source>
        <dbReference type="RefSeq" id="XP_015278260.1"/>
    </source>
</evidence>